<comment type="caution">
    <text evidence="3">The sequence shown here is derived from an EMBL/GenBank/DDBJ whole genome shotgun (WGS) entry which is preliminary data.</text>
</comment>
<gene>
    <name evidence="3" type="ORF">GGX14DRAFT_375854</name>
</gene>
<accession>A0AAD6V0C5</accession>
<evidence type="ECO:0000313" key="3">
    <source>
        <dbReference type="EMBL" id="KAJ7196619.1"/>
    </source>
</evidence>
<evidence type="ECO:0000313" key="4">
    <source>
        <dbReference type="Proteomes" id="UP001219525"/>
    </source>
</evidence>
<proteinExistence type="predicted"/>
<evidence type="ECO:0000256" key="2">
    <source>
        <dbReference type="SAM" id="Phobius"/>
    </source>
</evidence>
<keyword evidence="2" id="KW-0812">Transmembrane</keyword>
<feature type="compositionally biased region" description="Polar residues" evidence="1">
    <location>
        <begin position="112"/>
        <end position="124"/>
    </location>
</feature>
<name>A0AAD6V0C5_9AGAR</name>
<feature type="region of interest" description="Disordered" evidence="1">
    <location>
        <begin position="51"/>
        <end position="82"/>
    </location>
</feature>
<dbReference type="Proteomes" id="UP001219525">
    <property type="component" value="Unassembled WGS sequence"/>
</dbReference>
<sequence>QGADISDIELIIQFGVPSSLSVWIQRAGRGGRDPSLQARAILLYEKSMFMRKKKRKRKGNTAATTVTAPPGPDASDSESAPTGDCCDNCVRIAMQVTAPLFPPAAQGRPATPEQNAEPSSAHSTPSKDKNANGKRPMARGSPKTRRAEHRQTARDALERWRLRTYLEKYSKSSLPEVGIMSDQIVTTLALKRLKTVEEMLELRPSWILARRHGDEVLAVLQRVDERVEAEKQRTNEVASAARKELTAARKAAVAATKPPKLPRGRVARRLALATMSANVSVSSIILWLTCLYFLS</sequence>
<evidence type="ECO:0000256" key="1">
    <source>
        <dbReference type="SAM" id="MobiDB-lite"/>
    </source>
</evidence>
<organism evidence="3 4">
    <name type="scientific">Mycena pura</name>
    <dbReference type="NCBI Taxonomy" id="153505"/>
    <lineage>
        <taxon>Eukaryota</taxon>
        <taxon>Fungi</taxon>
        <taxon>Dikarya</taxon>
        <taxon>Basidiomycota</taxon>
        <taxon>Agaricomycotina</taxon>
        <taxon>Agaricomycetes</taxon>
        <taxon>Agaricomycetidae</taxon>
        <taxon>Agaricales</taxon>
        <taxon>Marasmiineae</taxon>
        <taxon>Mycenaceae</taxon>
        <taxon>Mycena</taxon>
    </lineage>
</organism>
<feature type="region of interest" description="Disordered" evidence="1">
    <location>
        <begin position="102"/>
        <end position="155"/>
    </location>
</feature>
<dbReference type="Gene3D" id="3.40.50.300">
    <property type="entry name" value="P-loop containing nucleotide triphosphate hydrolases"/>
    <property type="match status" value="1"/>
</dbReference>
<dbReference type="SUPFAM" id="SSF52540">
    <property type="entry name" value="P-loop containing nucleoside triphosphate hydrolases"/>
    <property type="match status" value="1"/>
</dbReference>
<dbReference type="EMBL" id="JARJCW010000082">
    <property type="protein sequence ID" value="KAJ7196619.1"/>
    <property type="molecule type" value="Genomic_DNA"/>
</dbReference>
<reference evidence="3" key="1">
    <citation type="submission" date="2023-03" db="EMBL/GenBank/DDBJ databases">
        <title>Massive genome expansion in bonnet fungi (Mycena s.s.) driven by repeated elements and novel gene families across ecological guilds.</title>
        <authorList>
            <consortium name="Lawrence Berkeley National Laboratory"/>
            <person name="Harder C.B."/>
            <person name="Miyauchi S."/>
            <person name="Viragh M."/>
            <person name="Kuo A."/>
            <person name="Thoen E."/>
            <person name="Andreopoulos B."/>
            <person name="Lu D."/>
            <person name="Skrede I."/>
            <person name="Drula E."/>
            <person name="Henrissat B."/>
            <person name="Morin E."/>
            <person name="Kohler A."/>
            <person name="Barry K."/>
            <person name="LaButti K."/>
            <person name="Morin E."/>
            <person name="Salamov A."/>
            <person name="Lipzen A."/>
            <person name="Mereny Z."/>
            <person name="Hegedus B."/>
            <person name="Baldrian P."/>
            <person name="Stursova M."/>
            <person name="Weitz H."/>
            <person name="Taylor A."/>
            <person name="Grigoriev I.V."/>
            <person name="Nagy L.G."/>
            <person name="Martin F."/>
            <person name="Kauserud H."/>
        </authorList>
    </citation>
    <scope>NUCLEOTIDE SEQUENCE</scope>
    <source>
        <strain evidence="3">9144</strain>
    </source>
</reference>
<keyword evidence="2" id="KW-1133">Transmembrane helix</keyword>
<feature type="non-terminal residue" evidence="3">
    <location>
        <position position="295"/>
    </location>
</feature>
<keyword evidence="4" id="KW-1185">Reference proteome</keyword>
<dbReference type="InterPro" id="IPR027417">
    <property type="entry name" value="P-loop_NTPase"/>
</dbReference>
<evidence type="ECO:0008006" key="5">
    <source>
        <dbReference type="Google" id="ProtNLM"/>
    </source>
</evidence>
<protein>
    <recommendedName>
        <fullName evidence="5">Helicase C-terminal domain-containing protein</fullName>
    </recommendedName>
</protein>
<feature type="transmembrane region" description="Helical" evidence="2">
    <location>
        <begin position="270"/>
        <end position="294"/>
    </location>
</feature>
<dbReference type="AlphaFoldDB" id="A0AAD6V0C5"/>
<keyword evidence="2" id="KW-0472">Membrane</keyword>
<dbReference type="CDD" id="cd18785">
    <property type="entry name" value="SF2_C"/>
    <property type="match status" value="1"/>
</dbReference>